<name>A0A8H6L5W0_9LECA</name>
<comment type="caution">
    <text evidence="3">The sequence shown here is derived from an EMBL/GenBank/DDBJ whole genome shotgun (WGS) entry which is preliminary data.</text>
</comment>
<evidence type="ECO:0000313" key="4">
    <source>
        <dbReference type="Proteomes" id="UP000578531"/>
    </source>
</evidence>
<sequence length="327" mass="37241">MDSAHASSYRAGEAPSRPANFDYTYQPNEATDASVKPLPQSVFNEISTRLEAEVQKREWTNRPRTWFILNQIKRLDAMEAFINQGLNDTSLPYKGRNSLPETLNFFEANDFLKWQDLVISDVLSLEQGKHVWIPNGDVLFESSRPRLGVGSQGSSVVDKVVSKATGKVYARKRINRAKLFGHDRQAQKTYENEIKVLSKVAENDHLIKVRGTYTDKKYLVMLLEPVADGNLKQYMNKGPLTSTVEQSRFRTYFGCLAHTILFLHDSSIQTLHKDIKPENILIKDDRSKYDPEQCWGSPNTAISESGSCYFKRISPLIRHLVIGCRLP</sequence>
<dbReference type="PANTHER" id="PTHR24361">
    <property type="entry name" value="MITOGEN-ACTIVATED KINASE KINASE KINASE"/>
    <property type="match status" value="1"/>
</dbReference>
<dbReference type="GeneID" id="59286632"/>
<dbReference type="GO" id="GO:0005737">
    <property type="term" value="C:cytoplasm"/>
    <property type="evidence" value="ECO:0007669"/>
    <property type="project" value="TreeGrafter"/>
</dbReference>
<dbReference type="InterPro" id="IPR053235">
    <property type="entry name" value="Ser_Thr_kinase"/>
</dbReference>
<dbReference type="EMBL" id="JACCJC010000017">
    <property type="protein sequence ID" value="KAF6236677.1"/>
    <property type="molecule type" value="Genomic_DNA"/>
</dbReference>
<dbReference type="OrthoDB" id="4062651at2759"/>
<accession>A0A8H6L5W0</accession>
<dbReference type="InterPro" id="IPR011009">
    <property type="entry name" value="Kinase-like_dom_sf"/>
</dbReference>
<dbReference type="Gene3D" id="1.10.510.10">
    <property type="entry name" value="Transferase(Phosphotransferase) domain 1"/>
    <property type="match status" value="1"/>
</dbReference>
<evidence type="ECO:0000259" key="2">
    <source>
        <dbReference type="PROSITE" id="PS50011"/>
    </source>
</evidence>
<keyword evidence="4" id="KW-1185">Reference proteome</keyword>
<evidence type="ECO:0000256" key="1">
    <source>
        <dbReference type="SAM" id="MobiDB-lite"/>
    </source>
</evidence>
<dbReference type="SUPFAM" id="SSF56112">
    <property type="entry name" value="Protein kinase-like (PK-like)"/>
    <property type="match status" value="1"/>
</dbReference>
<dbReference type="CDD" id="cd00180">
    <property type="entry name" value="PKc"/>
    <property type="match status" value="1"/>
</dbReference>
<dbReference type="Pfam" id="PF00069">
    <property type="entry name" value="Pkinase"/>
    <property type="match status" value="1"/>
</dbReference>
<organism evidence="3 4">
    <name type="scientific">Letharia columbiana</name>
    <dbReference type="NCBI Taxonomy" id="112416"/>
    <lineage>
        <taxon>Eukaryota</taxon>
        <taxon>Fungi</taxon>
        <taxon>Dikarya</taxon>
        <taxon>Ascomycota</taxon>
        <taxon>Pezizomycotina</taxon>
        <taxon>Lecanoromycetes</taxon>
        <taxon>OSLEUM clade</taxon>
        <taxon>Lecanoromycetidae</taxon>
        <taxon>Lecanorales</taxon>
        <taxon>Lecanorineae</taxon>
        <taxon>Parmeliaceae</taxon>
        <taxon>Letharia</taxon>
    </lineage>
</organism>
<dbReference type="Gene3D" id="3.30.200.20">
    <property type="entry name" value="Phosphorylase Kinase, domain 1"/>
    <property type="match status" value="1"/>
</dbReference>
<evidence type="ECO:0000313" key="3">
    <source>
        <dbReference type="EMBL" id="KAF6236677.1"/>
    </source>
</evidence>
<dbReference type="AlphaFoldDB" id="A0A8H6L5W0"/>
<feature type="region of interest" description="Disordered" evidence="1">
    <location>
        <begin position="1"/>
        <end position="25"/>
    </location>
</feature>
<dbReference type="RefSeq" id="XP_037166010.1">
    <property type="nucleotide sequence ID" value="XM_037306886.1"/>
</dbReference>
<feature type="domain" description="Protein kinase" evidence="2">
    <location>
        <begin position="141"/>
        <end position="327"/>
    </location>
</feature>
<proteinExistence type="predicted"/>
<dbReference type="SMART" id="SM00220">
    <property type="entry name" value="S_TKc"/>
    <property type="match status" value="1"/>
</dbReference>
<dbReference type="GO" id="GO:0004674">
    <property type="term" value="F:protein serine/threonine kinase activity"/>
    <property type="evidence" value="ECO:0007669"/>
    <property type="project" value="TreeGrafter"/>
</dbReference>
<dbReference type="Proteomes" id="UP000578531">
    <property type="component" value="Unassembled WGS sequence"/>
</dbReference>
<reference evidence="3 4" key="1">
    <citation type="journal article" date="2020" name="Genomics">
        <title>Complete, high-quality genomes from long-read metagenomic sequencing of two wolf lichen thalli reveals enigmatic genome architecture.</title>
        <authorList>
            <person name="McKenzie S.K."/>
            <person name="Walston R.F."/>
            <person name="Allen J.L."/>
        </authorList>
    </citation>
    <scope>NUCLEOTIDE SEQUENCE [LARGE SCALE GENOMIC DNA]</scope>
    <source>
        <strain evidence="3">WasteWater2</strain>
    </source>
</reference>
<dbReference type="InterPro" id="IPR000719">
    <property type="entry name" value="Prot_kinase_dom"/>
</dbReference>
<dbReference type="PROSITE" id="PS50011">
    <property type="entry name" value="PROTEIN_KINASE_DOM"/>
    <property type="match status" value="1"/>
</dbReference>
<gene>
    <name evidence="3" type="ORF">HO173_004968</name>
</gene>
<dbReference type="GO" id="GO:0005524">
    <property type="term" value="F:ATP binding"/>
    <property type="evidence" value="ECO:0007669"/>
    <property type="project" value="InterPro"/>
</dbReference>
<protein>
    <recommendedName>
        <fullName evidence="2">Protein kinase domain-containing protein</fullName>
    </recommendedName>
</protein>